<dbReference type="EMBL" id="CP119321">
    <property type="protein sequence ID" value="WEK13289.1"/>
    <property type="molecule type" value="Genomic_DNA"/>
</dbReference>
<evidence type="ECO:0008006" key="3">
    <source>
        <dbReference type="Google" id="ProtNLM"/>
    </source>
</evidence>
<dbReference type="SUPFAM" id="SSF159894">
    <property type="entry name" value="YgaC/TfoX-N like"/>
    <property type="match status" value="1"/>
</dbReference>
<name>A0AAJ5W1J8_9MICO</name>
<proteinExistence type="predicted"/>
<accession>A0AAJ5W1J8</accession>
<evidence type="ECO:0000313" key="2">
    <source>
        <dbReference type="Proteomes" id="UP001213972"/>
    </source>
</evidence>
<sequence length="107" mass="11862">MTSPDELFDALAAAHLRREGVDIGPMFGSEGLRIRGKIFAFRVKSGIIAKLPEARVTELDATGRAERMIMRERAMREWVLVPDASADLWEGVVDEAFAFVDSITPGR</sequence>
<dbReference type="AlphaFoldDB" id="A0AAJ5W1J8"/>
<dbReference type="Proteomes" id="UP001213972">
    <property type="component" value="Chromosome"/>
</dbReference>
<protein>
    <recommendedName>
        <fullName evidence="3">TfoX N-terminal domain-containing protein</fullName>
    </recommendedName>
</protein>
<reference evidence="1" key="1">
    <citation type="submission" date="2023-03" db="EMBL/GenBank/DDBJ databases">
        <title>Andean soil-derived lignocellulolytic bacterial consortium as a source of novel taxa and putative plastic-active enzymes.</title>
        <authorList>
            <person name="Diaz-Garcia L."/>
            <person name="Chuvochina M."/>
            <person name="Feuerriegel G."/>
            <person name="Bunk B."/>
            <person name="Sproer C."/>
            <person name="Streit W.R."/>
            <person name="Rodriguez L.M."/>
            <person name="Overmann J."/>
            <person name="Jimenez D.J."/>
        </authorList>
    </citation>
    <scope>NUCLEOTIDE SEQUENCE</scope>
    <source>
        <strain evidence="1">MAG 4610</strain>
    </source>
</reference>
<organism evidence="1 2">
    <name type="scientific">Candidatus Microbacterium phytovorans</name>
    <dbReference type="NCBI Taxonomy" id="3121374"/>
    <lineage>
        <taxon>Bacteria</taxon>
        <taxon>Bacillati</taxon>
        <taxon>Actinomycetota</taxon>
        <taxon>Actinomycetes</taxon>
        <taxon>Micrococcales</taxon>
        <taxon>Microbacteriaceae</taxon>
        <taxon>Microbacterium</taxon>
    </lineage>
</organism>
<gene>
    <name evidence="1" type="ORF">P0Y48_12630</name>
</gene>
<evidence type="ECO:0000313" key="1">
    <source>
        <dbReference type="EMBL" id="WEK13289.1"/>
    </source>
</evidence>